<dbReference type="RefSeq" id="WP_055626763.1">
    <property type="nucleotide sequence ID" value="NZ_JBHSPC010000085.1"/>
</dbReference>
<protein>
    <submittedName>
        <fullName evidence="9">ABC transporter permease</fullName>
    </submittedName>
</protein>
<feature type="transmembrane region" description="Helical" evidence="7">
    <location>
        <begin position="228"/>
        <end position="249"/>
    </location>
</feature>
<feature type="transmembrane region" description="Helical" evidence="7">
    <location>
        <begin position="173"/>
        <end position="201"/>
    </location>
</feature>
<feature type="transmembrane region" description="Helical" evidence="7">
    <location>
        <begin position="130"/>
        <end position="152"/>
    </location>
</feature>
<accession>A0ABW0XS46</accession>
<feature type="transmembrane region" description="Helical" evidence="7">
    <location>
        <begin position="103"/>
        <end position="124"/>
    </location>
</feature>
<dbReference type="Gene3D" id="1.10.3720.10">
    <property type="entry name" value="MetI-like"/>
    <property type="match status" value="1"/>
</dbReference>
<dbReference type="PANTHER" id="PTHR30151">
    <property type="entry name" value="ALKANE SULFONATE ABC TRANSPORTER-RELATED, MEMBRANE SUBUNIT"/>
    <property type="match status" value="1"/>
</dbReference>
<keyword evidence="10" id="KW-1185">Reference proteome</keyword>
<proteinExistence type="inferred from homology"/>
<evidence type="ECO:0000259" key="8">
    <source>
        <dbReference type="PROSITE" id="PS50928"/>
    </source>
</evidence>
<evidence type="ECO:0000256" key="3">
    <source>
        <dbReference type="ARBA" id="ARBA00022475"/>
    </source>
</evidence>
<comment type="similarity">
    <text evidence="7">Belongs to the binding-protein-dependent transport system permease family.</text>
</comment>
<keyword evidence="3" id="KW-1003">Cell membrane</keyword>
<reference evidence="10" key="1">
    <citation type="journal article" date="2019" name="Int. J. Syst. Evol. Microbiol.">
        <title>The Global Catalogue of Microorganisms (GCM) 10K type strain sequencing project: providing services to taxonomists for standard genome sequencing and annotation.</title>
        <authorList>
            <consortium name="The Broad Institute Genomics Platform"/>
            <consortium name="The Broad Institute Genome Sequencing Center for Infectious Disease"/>
            <person name="Wu L."/>
            <person name="Ma J."/>
        </authorList>
    </citation>
    <scope>NUCLEOTIDE SEQUENCE [LARGE SCALE GENOMIC DNA]</scope>
    <source>
        <strain evidence="10">JCM 13852</strain>
    </source>
</reference>
<keyword evidence="5 7" id="KW-1133">Transmembrane helix</keyword>
<dbReference type="SUPFAM" id="SSF161098">
    <property type="entry name" value="MetI-like"/>
    <property type="match status" value="1"/>
</dbReference>
<evidence type="ECO:0000256" key="4">
    <source>
        <dbReference type="ARBA" id="ARBA00022692"/>
    </source>
</evidence>
<keyword evidence="6 7" id="KW-0472">Membrane</keyword>
<dbReference type="InterPro" id="IPR035906">
    <property type="entry name" value="MetI-like_sf"/>
</dbReference>
<comment type="caution">
    <text evidence="9">The sequence shown here is derived from an EMBL/GenBank/DDBJ whole genome shotgun (WGS) entry which is preliminary data.</text>
</comment>
<dbReference type="Pfam" id="PF00528">
    <property type="entry name" value="BPD_transp_1"/>
    <property type="match status" value="1"/>
</dbReference>
<name>A0ABW0XS46_9ACTN</name>
<keyword evidence="4 7" id="KW-0812">Transmembrane</keyword>
<feature type="transmembrane region" description="Helical" evidence="7">
    <location>
        <begin position="66"/>
        <end position="91"/>
    </location>
</feature>
<organism evidence="9 10">
    <name type="scientific">Streptomyces incanus</name>
    <dbReference type="NCBI Taxonomy" id="887453"/>
    <lineage>
        <taxon>Bacteria</taxon>
        <taxon>Bacillati</taxon>
        <taxon>Actinomycetota</taxon>
        <taxon>Actinomycetes</taxon>
        <taxon>Kitasatosporales</taxon>
        <taxon>Streptomycetaceae</taxon>
        <taxon>Streptomyces</taxon>
    </lineage>
</organism>
<evidence type="ECO:0000256" key="6">
    <source>
        <dbReference type="ARBA" id="ARBA00023136"/>
    </source>
</evidence>
<keyword evidence="2 7" id="KW-0813">Transport</keyword>
<evidence type="ECO:0000256" key="2">
    <source>
        <dbReference type="ARBA" id="ARBA00022448"/>
    </source>
</evidence>
<dbReference type="PANTHER" id="PTHR30151:SF0">
    <property type="entry name" value="ABC TRANSPORTER PERMEASE PROTEIN MJ0413-RELATED"/>
    <property type="match status" value="1"/>
</dbReference>
<evidence type="ECO:0000313" key="9">
    <source>
        <dbReference type="EMBL" id="MFC5673402.1"/>
    </source>
</evidence>
<comment type="subcellular location">
    <subcellularLocation>
        <location evidence="1 7">Cell membrane</location>
        <topology evidence="1 7">Multi-pass membrane protein</topology>
    </subcellularLocation>
</comment>
<gene>
    <name evidence="9" type="ORF">ACFP2V_25860</name>
</gene>
<evidence type="ECO:0000256" key="7">
    <source>
        <dbReference type="RuleBase" id="RU363032"/>
    </source>
</evidence>
<evidence type="ECO:0000313" key="10">
    <source>
        <dbReference type="Proteomes" id="UP001596183"/>
    </source>
</evidence>
<dbReference type="CDD" id="cd06261">
    <property type="entry name" value="TM_PBP2"/>
    <property type="match status" value="1"/>
</dbReference>
<dbReference type="EMBL" id="JBHSPC010000085">
    <property type="protein sequence ID" value="MFC5673402.1"/>
    <property type="molecule type" value="Genomic_DNA"/>
</dbReference>
<dbReference type="InterPro" id="IPR000515">
    <property type="entry name" value="MetI-like"/>
</dbReference>
<sequence>MTRTTLRAAPPGVRRLVNRLLAILVALVVWHLFARGPGSSSGFPTPLESLESAVDLAGTSVYWSNIATSVETALLGLGLALLIGLPIGLLTGANEHARRSTQLILDFGRTVPAIALLPLFLLLFGATRSLGLILIVVSAVWPVIIQTSYAVGEIPPQLRRVGRAYHLTRWHRLRYLIAPSMLPFVFVGLRIAATISLLMAISSEFLGGSDGLGYLLLQAMQINDTHRAFVYSFTAAILGLVLNLIFVLLQRRVLWWHTSVRKGGAA</sequence>
<evidence type="ECO:0000256" key="5">
    <source>
        <dbReference type="ARBA" id="ARBA00022989"/>
    </source>
</evidence>
<dbReference type="PROSITE" id="PS50928">
    <property type="entry name" value="ABC_TM1"/>
    <property type="match status" value="1"/>
</dbReference>
<feature type="domain" description="ABC transmembrane type-1" evidence="8">
    <location>
        <begin position="66"/>
        <end position="250"/>
    </location>
</feature>
<dbReference type="Proteomes" id="UP001596183">
    <property type="component" value="Unassembled WGS sequence"/>
</dbReference>
<evidence type="ECO:0000256" key="1">
    <source>
        <dbReference type="ARBA" id="ARBA00004651"/>
    </source>
</evidence>